<keyword evidence="3" id="KW-0812">Transmembrane</keyword>
<gene>
    <name evidence="4" type="primary">comGD</name>
    <name evidence="4" type="ORF">NXS11_01295</name>
</gene>
<dbReference type="PROSITE" id="PS00409">
    <property type="entry name" value="PROKAR_NTER_METHYL"/>
    <property type="match status" value="1"/>
</dbReference>
<name>A0ABT2EZ78_9STAP</name>
<reference evidence="4 5" key="1">
    <citation type="journal article" date="2023" name="Int. J. Syst. Evol. Microbiol.">
        <title>Streptococcus sciuri sp. nov., Staphylococcus marylandisciuri sp. nov. and Staphylococcus americanisciuri sp. nov., isolated from faeces of eastern grey squirrel (Sciurus carolinensis).</title>
        <authorList>
            <person name="Volokhov D.V."/>
            <person name="Zagorodnyaya T.A."/>
            <person name="Furtak V.A."/>
            <person name="Nattanmai G."/>
            <person name="Randall L."/>
            <person name="Jose S."/>
            <person name="Gao Y."/>
            <person name="Eisenberg T."/>
            <person name="Delmonte P."/>
            <person name="Blom J."/>
            <person name="Mitchell K.K."/>
        </authorList>
    </citation>
    <scope>NUCLEOTIDE SEQUENCE [LARGE SCALE GENOMIC DNA]</scope>
    <source>
        <strain evidence="4 5">GRT3</strain>
    </source>
</reference>
<evidence type="ECO:0000313" key="4">
    <source>
        <dbReference type="EMBL" id="MCS4485523.1"/>
    </source>
</evidence>
<dbReference type="InterPro" id="IPR016785">
    <property type="entry name" value="ComGD"/>
</dbReference>
<keyword evidence="3" id="KW-0472">Membrane</keyword>
<comment type="caution">
    <text evidence="4">The sequence shown here is derived from an EMBL/GenBank/DDBJ whole genome shotgun (WGS) entry which is preliminary data.</text>
</comment>
<keyword evidence="2" id="KW-0178">Competence</keyword>
<accession>A0ABT2EZ78</accession>
<sequence>MVKQLHHRSGFTLVEMLIVLAIISIMLFITVTNPIKLYTPQNIDDQITLLTSKIDYYQALAIKKKKTVLIAFRSGSNTMRIEIQNERENRIISLNPLQLEPTSNLNYIAFNRTGEIMKFGKLNFKYGSQHFSIIFHIEQGRYRIIKQ</sequence>
<organism evidence="4 5">
    <name type="scientific">Staphylococcus americanisciuri</name>
    <dbReference type="NCBI Taxonomy" id="2973940"/>
    <lineage>
        <taxon>Bacteria</taxon>
        <taxon>Bacillati</taxon>
        <taxon>Bacillota</taxon>
        <taxon>Bacilli</taxon>
        <taxon>Bacillales</taxon>
        <taxon>Staphylococcaceae</taxon>
        <taxon>Staphylococcus</taxon>
    </lineage>
</organism>
<dbReference type="InterPro" id="IPR045584">
    <property type="entry name" value="Pilin-like"/>
</dbReference>
<protein>
    <submittedName>
        <fullName evidence="4">Competence type IV pilus minor pilin ComGD</fullName>
    </submittedName>
</protein>
<keyword evidence="3" id="KW-1133">Transmembrane helix</keyword>
<evidence type="ECO:0000256" key="2">
    <source>
        <dbReference type="ARBA" id="ARBA00023287"/>
    </source>
</evidence>
<dbReference type="InterPro" id="IPR012902">
    <property type="entry name" value="N_methyl_site"/>
</dbReference>
<evidence type="ECO:0000256" key="1">
    <source>
        <dbReference type="ARBA" id="ARBA00004241"/>
    </source>
</evidence>
<dbReference type="Proteomes" id="UP001205609">
    <property type="component" value="Unassembled WGS sequence"/>
</dbReference>
<dbReference type="NCBIfam" id="NF040982">
    <property type="entry name" value="ComGD"/>
    <property type="match status" value="1"/>
</dbReference>
<proteinExistence type="predicted"/>
<feature type="transmembrane region" description="Helical" evidence="3">
    <location>
        <begin position="12"/>
        <end position="31"/>
    </location>
</feature>
<dbReference type="NCBIfam" id="TIGR02532">
    <property type="entry name" value="IV_pilin_GFxxxE"/>
    <property type="match status" value="1"/>
</dbReference>
<dbReference type="PIRSF" id="PIRSF021292">
    <property type="entry name" value="Competence_ComGD"/>
    <property type="match status" value="1"/>
</dbReference>
<comment type="subcellular location">
    <subcellularLocation>
        <location evidence="1">Cell surface</location>
    </subcellularLocation>
</comment>
<evidence type="ECO:0000313" key="5">
    <source>
        <dbReference type="Proteomes" id="UP001205609"/>
    </source>
</evidence>
<dbReference type="SUPFAM" id="SSF54523">
    <property type="entry name" value="Pili subunits"/>
    <property type="match status" value="1"/>
</dbReference>
<dbReference type="Pfam" id="PF07963">
    <property type="entry name" value="N_methyl"/>
    <property type="match status" value="1"/>
</dbReference>
<keyword evidence="5" id="KW-1185">Reference proteome</keyword>
<dbReference type="RefSeq" id="WP_259197986.1">
    <property type="nucleotide sequence ID" value="NZ_JANUXY010000001.1"/>
</dbReference>
<evidence type="ECO:0000256" key="3">
    <source>
        <dbReference type="SAM" id="Phobius"/>
    </source>
</evidence>
<dbReference type="EMBL" id="JANUXY010000001">
    <property type="protein sequence ID" value="MCS4485523.1"/>
    <property type="molecule type" value="Genomic_DNA"/>
</dbReference>